<sequence length="316" mass="35544">MHFLISLFRRLQIALSTFISQPKAETDTSNQQQRSTFDTSTRSAHEDIFGADGSPIFGEFIGGGITGSVFKISNDTVLKVPRLRTHLVDKNLETQVPCENTNKAVLESLRREKQVYEHLGRVEGILPAWPTDAGIEMPYMSGGTAQDYFNTHEIDLDTRLRWIKMVTDVVRRVHEKHVLINDFHLGNFLLDDDLSLMMVDFGNSTIVPDDVKFGEYVHYASSEKSDIAAVGSLIYEIMTGKGYMVFVNLKAPFDIAERTPRGNGNGVDMWFPYWPPKEELADTTGILLGDIILRCWLKDGFQTMDQVCGAISQALD</sequence>
<feature type="signal peptide" evidence="2">
    <location>
        <begin position="1"/>
        <end position="16"/>
    </location>
</feature>
<dbReference type="SUPFAM" id="SSF56112">
    <property type="entry name" value="Protein kinase-like (PK-like)"/>
    <property type="match status" value="1"/>
</dbReference>
<dbReference type="VEuPathDB" id="FungiDB:I7I52_03101"/>
<dbReference type="GO" id="GO:0005524">
    <property type="term" value="F:ATP binding"/>
    <property type="evidence" value="ECO:0007669"/>
    <property type="project" value="InterPro"/>
</dbReference>
<evidence type="ECO:0000256" key="1">
    <source>
        <dbReference type="SAM" id="MobiDB-lite"/>
    </source>
</evidence>
<dbReference type="Gene3D" id="1.10.510.10">
    <property type="entry name" value="Transferase(Phosphotransferase) domain 1"/>
    <property type="match status" value="1"/>
</dbReference>
<evidence type="ECO:0000313" key="4">
    <source>
        <dbReference type="EMBL" id="KAG5304689.1"/>
    </source>
</evidence>
<accession>A0A8H7Z5V2</accession>
<feature type="chain" id="PRO_5034223759" description="Protein kinase domain-containing protein" evidence="2">
    <location>
        <begin position="17"/>
        <end position="316"/>
    </location>
</feature>
<evidence type="ECO:0000259" key="3">
    <source>
        <dbReference type="PROSITE" id="PS50011"/>
    </source>
</evidence>
<dbReference type="OrthoDB" id="4169526at2759"/>
<dbReference type="InterPro" id="IPR000719">
    <property type="entry name" value="Prot_kinase_dom"/>
</dbReference>
<feature type="compositionally biased region" description="Polar residues" evidence="1">
    <location>
        <begin position="27"/>
        <end position="42"/>
    </location>
</feature>
<feature type="region of interest" description="Disordered" evidence="1">
    <location>
        <begin position="22"/>
        <end position="43"/>
    </location>
</feature>
<gene>
    <name evidence="4" type="ORF">I7I52_03101</name>
</gene>
<keyword evidence="2" id="KW-0732">Signal</keyword>
<dbReference type="SMART" id="SM00220">
    <property type="entry name" value="S_TKc"/>
    <property type="match status" value="1"/>
</dbReference>
<comment type="caution">
    <text evidence="4">The sequence shown here is derived from an EMBL/GenBank/DDBJ whole genome shotgun (WGS) entry which is preliminary data.</text>
</comment>
<feature type="domain" description="Protein kinase" evidence="3">
    <location>
        <begin position="55"/>
        <end position="316"/>
    </location>
</feature>
<proteinExistence type="predicted"/>
<protein>
    <recommendedName>
        <fullName evidence="3">Protein kinase domain-containing protein</fullName>
    </recommendedName>
</protein>
<name>A0A8H7Z5V2_AJECA</name>
<evidence type="ECO:0000256" key="2">
    <source>
        <dbReference type="SAM" id="SignalP"/>
    </source>
</evidence>
<evidence type="ECO:0000313" key="5">
    <source>
        <dbReference type="Proteomes" id="UP000670092"/>
    </source>
</evidence>
<dbReference type="EMBL" id="JAEVHI010000001">
    <property type="protein sequence ID" value="KAG5304689.1"/>
    <property type="molecule type" value="Genomic_DNA"/>
</dbReference>
<organism evidence="4 5">
    <name type="scientific">Ajellomyces capsulatus</name>
    <name type="common">Darling's disease fungus</name>
    <name type="synonym">Histoplasma capsulatum</name>
    <dbReference type="NCBI Taxonomy" id="5037"/>
    <lineage>
        <taxon>Eukaryota</taxon>
        <taxon>Fungi</taxon>
        <taxon>Dikarya</taxon>
        <taxon>Ascomycota</taxon>
        <taxon>Pezizomycotina</taxon>
        <taxon>Eurotiomycetes</taxon>
        <taxon>Eurotiomycetidae</taxon>
        <taxon>Onygenales</taxon>
        <taxon>Ajellomycetaceae</taxon>
        <taxon>Histoplasma</taxon>
    </lineage>
</organism>
<dbReference type="InterPro" id="IPR011009">
    <property type="entry name" value="Kinase-like_dom_sf"/>
</dbReference>
<dbReference type="AlphaFoldDB" id="A0A8H7Z5V2"/>
<dbReference type="Proteomes" id="UP000670092">
    <property type="component" value="Unassembled WGS sequence"/>
</dbReference>
<dbReference type="PROSITE" id="PS50011">
    <property type="entry name" value="PROTEIN_KINASE_DOM"/>
    <property type="match status" value="1"/>
</dbReference>
<reference evidence="4 5" key="1">
    <citation type="submission" date="2021-01" db="EMBL/GenBank/DDBJ databases">
        <title>Chromosome-level genome assembly of a human fungal pathogen reveals clustering of transcriptionally co-regulated genes.</title>
        <authorList>
            <person name="Voorhies M."/>
            <person name="Cohen S."/>
            <person name="Shea T.P."/>
            <person name="Petrus S."/>
            <person name="Munoz J.F."/>
            <person name="Poplawski S."/>
            <person name="Goldman W.E."/>
            <person name="Michael T."/>
            <person name="Cuomo C.A."/>
            <person name="Sil A."/>
            <person name="Beyhan S."/>
        </authorList>
    </citation>
    <scope>NUCLEOTIDE SEQUENCE [LARGE SCALE GENOMIC DNA]</scope>
    <source>
        <strain evidence="4 5">G184AR</strain>
    </source>
</reference>
<dbReference type="GO" id="GO:0004672">
    <property type="term" value="F:protein kinase activity"/>
    <property type="evidence" value="ECO:0007669"/>
    <property type="project" value="InterPro"/>
</dbReference>